<dbReference type="SUPFAM" id="SSF55073">
    <property type="entry name" value="Nucleotide cyclase"/>
    <property type="match status" value="1"/>
</dbReference>
<protein>
    <submittedName>
        <fullName evidence="3">FHA domain-containing protein</fullName>
    </submittedName>
</protein>
<organism evidence="3 4">
    <name type="scientific">Comamonas piscis</name>
    <dbReference type="NCBI Taxonomy" id="1562974"/>
    <lineage>
        <taxon>Bacteria</taxon>
        <taxon>Pseudomonadati</taxon>
        <taxon>Pseudomonadota</taxon>
        <taxon>Betaproteobacteria</taxon>
        <taxon>Burkholderiales</taxon>
        <taxon>Comamonadaceae</taxon>
        <taxon>Comamonas</taxon>
    </lineage>
</organism>
<reference evidence="3 4" key="1">
    <citation type="journal article" date="2020" name="G3 (Bethesda)">
        <title>CeMbio - The Caenorhabditis elegans Microbiome Resource.</title>
        <authorList>
            <person name="Dirksen P."/>
            <person name="Assie A."/>
            <person name="Zimmermann J."/>
            <person name="Zhang F."/>
            <person name="Tietje A.M."/>
            <person name="Marsh S.A."/>
            <person name="Felix M.A."/>
            <person name="Shapira M."/>
            <person name="Kaleta C."/>
            <person name="Schulenburg H."/>
            <person name="Samuel B."/>
        </authorList>
    </citation>
    <scope>NUCLEOTIDE SEQUENCE [LARGE SCALE GENOMIC DNA]</scope>
    <source>
        <strain evidence="3 4">BIGb0172</strain>
    </source>
</reference>
<dbReference type="InterPro" id="IPR050697">
    <property type="entry name" value="Adenylyl/Guanylyl_Cyclase_3/4"/>
</dbReference>
<dbReference type="GO" id="GO:0035556">
    <property type="term" value="P:intracellular signal transduction"/>
    <property type="evidence" value="ECO:0007669"/>
    <property type="project" value="InterPro"/>
</dbReference>
<proteinExistence type="predicted"/>
<feature type="domain" description="Guanylate cyclase" evidence="2">
    <location>
        <begin position="6"/>
        <end position="121"/>
    </location>
</feature>
<dbReference type="Gene3D" id="3.30.70.1230">
    <property type="entry name" value="Nucleotide cyclase"/>
    <property type="match status" value="1"/>
</dbReference>
<dbReference type="CDD" id="cd00060">
    <property type="entry name" value="FHA"/>
    <property type="match status" value="1"/>
</dbReference>
<evidence type="ECO:0000259" key="1">
    <source>
        <dbReference type="PROSITE" id="PS50006"/>
    </source>
</evidence>
<accession>A0A7G5EIU3</accession>
<dbReference type="InterPro" id="IPR029787">
    <property type="entry name" value="Nucleotide_cyclase"/>
</dbReference>
<dbReference type="InterPro" id="IPR001054">
    <property type="entry name" value="A/G_cyclase"/>
</dbReference>
<dbReference type="Gene3D" id="2.60.200.20">
    <property type="match status" value="1"/>
</dbReference>
<dbReference type="RefSeq" id="WP_182323065.1">
    <property type="nucleotide sequence ID" value="NZ_CP058554.1"/>
</dbReference>
<gene>
    <name evidence="3" type="ORF">HS961_14335</name>
</gene>
<name>A0A7G5EIU3_9BURK</name>
<dbReference type="CDD" id="cd07302">
    <property type="entry name" value="CHD"/>
    <property type="match status" value="1"/>
</dbReference>
<dbReference type="PANTHER" id="PTHR43081:SF1">
    <property type="entry name" value="ADENYLATE CYCLASE, TERMINAL-DIFFERENTIATION SPECIFIC"/>
    <property type="match status" value="1"/>
</dbReference>
<evidence type="ECO:0000259" key="2">
    <source>
        <dbReference type="PROSITE" id="PS50125"/>
    </source>
</evidence>
<dbReference type="GO" id="GO:0009190">
    <property type="term" value="P:cyclic nucleotide biosynthetic process"/>
    <property type="evidence" value="ECO:0007669"/>
    <property type="project" value="InterPro"/>
</dbReference>
<feature type="domain" description="FHA" evidence="1">
    <location>
        <begin position="214"/>
        <end position="258"/>
    </location>
</feature>
<dbReference type="InterPro" id="IPR008984">
    <property type="entry name" value="SMAD_FHA_dom_sf"/>
</dbReference>
<evidence type="ECO:0000313" key="3">
    <source>
        <dbReference type="EMBL" id="QMV73918.1"/>
    </source>
</evidence>
<dbReference type="KEGG" id="cpis:HS961_14335"/>
<dbReference type="Pfam" id="PF00211">
    <property type="entry name" value="Guanylate_cyc"/>
    <property type="match status" value="1"/>
</dbReference>
<dbReference type="PROSITE" id="PS50125">
    <property type="entry name" value="GUANYLATE_CYCLASE_2"/>
    <property type="match status" value="1"/>
</dbReference>
<dbReference type="Pfam" id="PF00498">
    <property type="entry name" value="FHA"/>
    <property type="match status" value="1"/>
</dbReference>
<evidence type="ECO:0000313" key="4">
    <source>
        <dbReference type="Proteomes" id="UP000515240"/>
    </source>
</evidence>
<dbReference type="GO" id="GO:0004016">
    <property type="term" value="F:adenylate cyclase activity"/>
    <property type="evidence" value="ECO:0007669"/>
    <property type="project" value="UniProtKB-ARBA"/>
</dbReference>
<keyword evidence="4" id="KW-1185">Reference proteome</keyword>
<dbReference type="EMBL" id="CP058554">
    <property type="protein sequence ID" value="QMV73918.1"/>
    <property type="molecule type" value="Genomic_DNA"/>
</dbReference>
<dbReference type="PANTHER" id="PTHR43081">
    <property type="entry name" value="ADENYLATE CYCLASE, TERMINAL-DIFFERENTIATION SPECIFIC-RELATED"/>
    <property type="match status" value="1"/>
</dbReference>
<dbReference type="AlphaFoldDB" id="A0A7G5EIU3"/>
<sequence>MTTVATVVFIDISGSTALFETLGNERAARAVAGMTDAFKQVVVQAGGRVIKTLGDGVLAIFNSSALAVSAMTMLMRRHYGQWDSLPASQKFHVRVGMSTGEVVLMEGDCYGDSVNMAARLCEKAGHREVWAAASTMESGARVDTVFVPMGWMDVRGKAEQQMLYQVQWIEPEAQDIVTAYDSVLPMKPETVVQMRLRMASGGVERFFSTQEMPLFVGRSSDSEWVVLDRRVSRQHGRIDWRSGNVIYTDLSRYGTWVSFGANPATAVRRESVQLHGVGVMYFGVSPEDPTAPSTAFSVTPV</sequence>
<dbReference type="InterPro" id="IPR000253">
    <property type="entry name" value="FHA_dom"/>
</dbReference>
<dbReference type="Proteomes" id="UP000515240">
    <property type="component" value="Chromosome"/>
</dbReference>
<dbReference type="SUPFAM" id="SSF49879">
    <property type="entry name" value="SMAD/FHA domain"/>
    <property type="match status" value="1"/>
</dbReference>
<dbReference type="PROSITE" id="PS50006">
    <property type="entry name" value="FHA_DOMAIN"/>
    <property type="match status" value="1"/>
</dbReference>